<sequence>MDTNFDEIFGDWQNQYFETLCPEINSCSESGVTSFLDDIIDVKESVTLASCPSNLEPSSSVVFSTRANAPSVSSPLWALQTPVSVAYIQNDVSSVTDKLLDQVVPSPELISPMSTSSPGSVKICINSGLKRQLQPLIAEQSSSPSKRKKLNPASQSQIAPKTKELFKAFKQSVGSRIPTPEEHILRERKRRLDMASKFQVLESILPAGIKIVVAMNSASLKPSLSREKAVVVEDAIKLVKMLQLRKEELLKRRSNLKLELLIQSSEAPRYRRQSKTCPVPRKAGDKKFDAIQSNQPKHIIYKGGDLLKQIPPIVDRGKPINTAWMTGNPQNLIVPTSVHHNTAASRDIISPENLRIHAQVSEEEILVEIFLHRYPFNLQIRLFQSMESLKLDVVRCSILRLPFEFVECFIVAKPYVDSITWRLHEVRTAASVLIEALQANFKRV</sequence>
<dbReference type="Gramene" id="Pp3c8_17290V3.3">
    <property type="protein sequence ID" value="Pp3c8_17290V3.3"/>
    <property type="gene ID" value="Pp3c8_17290"/>
</dbReference>
<dbReference type="SUPFAM" id="SSF47459">
    <property type="entry name" value="HLH, helix-loop-helix DNA-binding domain"/>
    <property type="match status" value="1"/>
</dbReference>
<keyword evidence="7" id="KW-1185">Reference proteome</keyword>
<dbReference type="Gene3D" id="4.10.280.10">
    <property type="entry name" value="Helix-loop-helix DNA-binding domain"/>
    <property type="match status" value="1"/>
</dbReference>
<reference evidence="6 7" key="2">
    <citation type="journal article" date="2018" name="Plant J.">
        <title>The Physcomitrella patens chromosome-scale assembly reveals moss genome structure and evolution.</title>
        <authorList>
            <person name="Lang D."/>
            <person name="Ullrich K.K."/>
            <person name="Murat F."/>
            <person name="Fuchs J."/>
            <person name="Jenkins J."/>
            <person name="Haas F.B."/>
            <person name="Piednoel M."/>
            <person name="Gundlach H."/>
            <person name="Van Bel M."/>
            <person name="Meyberg R."/>
            <person name="Vives C."/>
            <person name="Morata J."/>
            <person name="Symeonidi A."/>
            <person name="Hiss M."/>
            <person name="Muchero W."/>
            <person name="Kamisugi Y."/>
            <person name="Saleh O."/>
            <person name="Blanc G."/>
            <person name="Decker E.L."/>
            <person name="van Gessel N."/>
            <person name="Grimwood J."/>
            <person name="Hayes R.D."/>
            <person name="Graham S.W."/>
            <person name="Gunter L.E."/>
            <person name="McDaniel S.F."/>
            <person name="Hoernstein S.N.W."/>
            <person name="Larsson A."/>
            <person name="Li F.W."/>
            <person name="Perroud P.F."/>
            <person name="Phillips J."/>
            <person name="Ranjan P."/>
            <person name="Rokshar D.S."/>
            <person name="Rothfels C.J."/>
            <person name="Schneider L."/>
            <person name="Shu S."/>
            <person name="Stevenson D.W."/>
            <person name="Thummler F."/>
            <person name="Tillich M."/>
            <person name="Villarreal Aguilar J.C."/>
            <person name="Widiez T."/>
            <person name="Wong G.K."/>
            <person name="Wymore A."/>
            <person name="Zhang Y."/>
            <person name="Zimmer A.D."/>
            <person name="Quatrano R.S."/>
            <person name="Mayer K.F.X."/>
            <person name="Goodstein D."/>
            <person name="Casacuberta J.M."/>
            <person name="Vandepoele K."/>
            <person name="Reski R."/>
            <person name="Cuming A.C."/>
            <person name="Tuskan G.A."/>
            <person name="Maumus F."/>
            <person name="Salse J."/>
            <person name="Schmutz J."/>
            <person name="Rensing S.A."/>
        </authorList>
    </citation>
    <scope>NUCLEOTIDE SEQUENCE [LARGE SCALE GENOMIC DNA]</scope>
    <source>
        <strain evidence="6 7">cv. Gransden 2004</strain>
    </source>
</reference>
<dbReference type="InParanoid" id="A0A7I4EC93"/>
<dbReference type="Proteomes" id="UP000006727">
    <property type="component" value="Chromosome 8"/>
</dbReference>
<dbReference type="PANTHER" id="PTHR45959">
    <property type="entry name" value="BHLH TRANSCRIPTION FACTOR"/>
    <property type="match status" value="1"/>
</dbReference>
<dbReference type="KEGG" id="ppp:112285477"/>
<dbReference type="InterPro" id="IPR036638">
    <property type="entry name" value="HLH_DNA-bd_sf"/>
</dbReference>
<proteinExistence type="predicted"/>
<evidence type="ECO:0000313" key="6">
    <source>
        <dbReference type="EnsemblPlants" id="Pp3c8_17290V3.3"/>
    </source>
</evidence>
<dbReference type="RefSeq" id="XP_024382107.1">
    <property type="nucleotide sequence ID" value="XM_024526339.2"/>
</dbReference>
<dbReference type="EnsemblPlants" id="Pp3c8_17290V3.3">
    <property type="protein sequence ID" value="Pp3c8_17290V3.3"/>
    <property type="gene ID" value="Pp3c8_17290"/>
</dbReference>
<feature type="domain" description="BHLH" evidence="5">
    <location>
        <begin position="178"/>
        <end position="242"/>
    </location>
</feature>
<keyword evidence="1" id="KW-0805">Transcription regulation</keyword>
<evidence type="ECO:0000259" key="5">
    <source>
        <dbReference type="PROSITE" id="PS50888"/>
    </source>
</evidence>
<dbReference type="InterPro" id="IPR052610">
    <property type="entry name" value="bHLH_transcription_regulator"/>
</dbReference>
<dbReference type="PANTHER" id="PTHR45959:SF55">
    <property type="entry name" value="BHLH DOMAIN-CONTAINING PROTEIN"/>
    <property type="match status" value="1"/>
</dbReference>
<dbReference type="EMBL" id="ABEU02000008">
    <property type="status" value="NOT_ANNOTATED_CDS"/>
    <property type="molecule type" value="Genomic_DNA"/>
</dbReference>
<dbReference type="InterPro" id="IPR045239">
    <property type="entry name" value="bHLH95_bHLH"/>
</dbReference>
<protein>
    <recommendedName>
        <fullName evidence="5">BHLH domain-containing protein</fullName>
    </recommendedName>
</protein>
<accession>A0A7I4EC93</accession>
<organism evidence="6 7">
    <name type="scientific">Physcomitrium patens</name>
    <name type="common">Spreading-leaved earth moss</name>
    <name type="synonym">Physcomitrella patens</name>
    <dbReference type="NCBI Taxonomy" id="3218"/>
    <lineage>
        <taxon>Eukaryota</taxon>
        <taxon>Viridiplantae</taxon>
        <taxon>Streptophyta</taxon>
        <taxon>Embryophyta</taxon>
        <taxon>Bryophyta</taxon>
        <taxon>Bryophytina</taxon>
        <taxon>Bryopsida</taxon>
        <taxon>Funariidae</taxon>
        <taxon>Funariales</taxon>
        <taxon>Funariaceae</taxon>
        <taxon>Physcomitrium</taxon>
    </lineage>
</organism>
<keyword evidence="2" id="KW-0804">Transcription</keyword>
<evidence type="ECO:0000256" key="3">
    <source>
        <dbReference type="SAM" id="Coils"/>
    </source>
</evidence>
<evidence type="ECO:0000313" key="7">
    <source>
        <dbReference type="Proteomes" id="UP000006727"/>
    </source>
</evidence>
<reference evidence="6 7" key="1">
    <citation type="journal article" date="2008" name="Science">
        <title>The Physcomitrella genome reveals evolutionary insights into the conquest of land by plants.</title>
        <authorList>
            <person name="Rensing S."/>
            <person name="Lang D."/>
            <person name="Zimmer A."/>
            <person name="Terry A."/>
            <person name="Salamov A."/>
            <person name="Shapiro H."/>
            <person name="Nishiyama T."/>
            <person name="Perroud P.-F."/>
            <person name="Lindquist E."/>
            <person name="Kamisugi Y."/>
            <person name="Tanahashi T."/>
            <person name="Sakakibara K."/>
            <person name="Fujita T."/>
            <person name="Oishi K."/>
            <person name="Shin-I T."/>
            <person name="Kuroki Y."/>
            <person name="Toyoda A."/>
            <person name="Suzuki Y."/>
            <person name="Hashimoto A."/>
            <person name="Yamaguchi K."/>
            <person name="Sugano A."/>
            <person name="Kohara Y."/>
            <person name="Fujiyama A."/>
            <person name="Anterola A."/>
            <person name="Aoki S."/>
            <person name="Ashton N."/>
            <person name="Barbazuk W.B."/>
            <person name="Barker E."/>
            <person name="Bennetzen J."/>
            <person name="Bezanilla M."/>
            <person name="Blankenship R."/>
            <person name="Cho S.H."/>
            <person name="Dutcher S."/>
            <person name="Estelle M."/>
            <person name="Fawcett J.A."/>
            <person name="Gundlach H."/>
            <person name="Hanada K."/>
            <person name="Heyl A."/>
            <person name="Hicks K.A."/>
            <person name="Hugh J."/>
            <person name="Lohr M."/>
            <person name="Mayer K."/>
            <person name="Melkozernov A."/>
            <person name="Murata T."/>
            <person name="Nelson D."/>
            <person name="Pils B."/>
            <person name="Prigge M."/>
            <person name="Reiss B."/>
            <person name="Renner T."/>
            <person name="Rombauts S."/>
            <person name="Rushton P."/>
            <person name="Sanderfoot A."/>
            <person name="Schween G."/>
            <person name="Shiu S.-H."/>
            <person name="Stueber K."/>
            <person name="Theodoulou F.L."/>
            <person name="Tu H."/>
            <person name="Van de Peer Y."/>
            <person name="Verrier P.J."/>
            <person name="Waters E."/>
            <person name="Wood A."/>
            <person name="Yang L."/>
            <person name="Cove D."/>
            <person name="Cuming A."/>
            <person name="Hasebe M."/>
            <person name="Lucas S."/>
            <person name="Mishler D.B."/>
            <person name="Reski R."/>
            <person name="Grigoriev I."/>
            <person name="Quatrano R.S."/>
            <person name="Boore J.L."/>
        </authorList>
    </citation>
    <scope>NUCLEOTIDE SEQUENCE [LARGE SCALE GENOMIC DNA]</scope>
    <source>
        <strain evidence="6 7">cv. Gransden 2004</strain>
    </source>
</reference>
<keyword evidence="3" id="KW-0175">Coiled coil</keyword>
<dbReference type="GO" id="GO:0046983">
    <property type="term" value="F:protein dimerization activity"/>
    <property type="evidence" value="ECO:0007669"/>
    <property type="project" value="InterPro"/>
</dbReference>
<dbReference type="Pfam" id="PF00010">
    <property type="entry name" value="HLH"/>
    <property type="match status" value="1"/>
</dbReference>
<dbReference type="OrthoDB" id="10647083at2759"/>
<dbReference type="AlphaFoldDB" id="A0A7I4EC93"/>
<dbReference type="PROSITE" id="PS50888">
    <property type="entry name" value="BHLH"/>
    <property type="match status" value="1"/>
</dbReference>
<evidence type="ECO:0000256" key="2">
    <source>
        <dbReference type="ARBA" id="ARBA00023163"/>
    </source>
</evidence>
<dbReference type="CDD" id="cd11393">
    <property type="entry name" value="bHLH_AtbHLH_like"/>
    <property type="match status" value="1"/>
</dbReference>
<reference evidence="6" key="3">
    <citation type="submission" date="2020-12" db="UniProtKB">
        <authorList>
            <consortium name="EnsemblPlants"/>
        </authorList>
    </citation>
    <scope>IDENTIFICATION</scope>
</reference>
<evidence type="ECO:0000256" key="1">
    <source>
        <dbReference type="ARBA" id="ARBA00023015"/>
    </source>
</evidence>
<feature type="coiled-coil region" evidence="3">
    <location>
        <begin position="232"/>
        <end position="259"/>
    </location>
</feature>
<feature type="region of interest" description="Disordered" evidence="4">
    <location>
        <begin position="138"/>
        <end position="157"/>
    </location>
</feature>
<dbReference type="GeneID" id="112285477"/>
<gene>
    <name evidence="6" type="primary">LOC112285477</name>
</gene>
<dbReference type="InterPro" id="IPR011598">
    <property type="entry name" value="bHLH_dom"/>
</dbReference>
<evidence type="ECO:0000256" key="4">
    <source>
        <dbReference type="SAM" id="MobiDB-lite"/>
    </source>
</evidence>
<name>A0A7I4EC93_PHYPA</name>